<evidence type="ECO:0000313" key="10">
    <source>
        <dbReference type="Proteomes" id="UP001347796"/>
    </source>
</evidence>
<dbReference type="PANTHER" id="PTHR43986:SF1">
    <property type="entry name" value="ELONGATION FACTOR 1-GAMMA"/>
    <property type="match status" value="1"/>
</dbReference>
<name>A0AAN8JMU7_PATCE</name>
<dbReference type="InterPro" id="IPR036282">
    <property type="entry name" value="Glutathione-S-Trfase_C_sf"/>
</dbReference>
<dbReference type="Pfam" id="PF02798">
    <property type="entry name" value="GST_N"/>
    <property type="match status" value="1"/>
</dbReference>
<dbReference type="FunFam" id="1.20.1050.10:FF:000006">
    <property type="entry name" value="Elongation factor 1 gamma"/>
    <property type="match status" value="1"/>
</dbReference>
<dbReference type="EMBL" id="JAZGQO010000007">
    <property type="protein sequence ID" value="KAK6180796.1"/>
    <property type="molecule type" value="Genomic_DNA"/>
</dbReference>
<dbReference type="InterPro" id="IPR036433">
    <property type="entry name" value="EF1B_G_C_sf"/>
</dbReference>
<evidence type="ECO:0000313" key="9">
    <source>
        <dbReference type="EMBL" id="KAK6180796.1"/>
    </source>
</evidence>
<dbReference type="PROSITE" id="PS50405">
    <property type="entry name" value="GST_CTER"/>
    <property type="match status" value="1"/>
</dbReference>
<dbReference type="GO" id="GO:0005634">
    <property type="term" value="C:nucleus"/>
    <property type="evidence" value="ECO:0007669"/>
    <property type="project" value="TreeGrafter"/>
</dbReference>
<dbReference type="SUPFAM" id="SSF52833">
    <property type="entry name" value="Thioredoxin-like"/>
    <property type="match status" value="1"/>
</dbReference>
<feature type="compositionally biased region" description="Basic and acidic residues" evidence="5">
    <location>
        <begin position="226"/>
        <end position="242"/>
    </location>
</feature>
<proteinExistence type="predicted"/>
<evidence type="ECO:0000256" key="4">
    <source>
        <dbReference type="PROSITE-ProRule" id="PRU00519"/>
    </source>
</evidence>
<evidence type="ECO:0000256" key="2">
    <source>
        <dbReference type="ARBA" id="ARBA00022768"/>
    </source>
</evidence>
<evidence type="ECO:0000256" key="5">
    <source>
        <dbReference type="SAM" id="MobiDB-lite"/>
    </source>
</evidence>
<keyword evidence="3 4" id="KW-0648">Protein biosynthesis</keyword>
<dbReference type="InterPro" id="IPR001662">
    <property type="entry name" value="EF1B_G_C"/>
</dbReference>
<evidence type="ECO:0000256" key="3">
    <source>
        <dbReference type="ARBA" id="ARBA00022917"/>
    </source>
</evidence>
<comment type="caution">
    <text evidence="9">The sequence shown here is derived from an EMBL/GenBank/DDBJ whole genome shotgun (WGS) entry which is preliminary data.</text>
</comment>
<dbReference type="InterPro" id="IPR040079">
    <property type="entry name" value="Glutathione_S-Trfase"/>
</dbReference>
<dbReference type="Pfam" id="PF00647">
    <property type="entry name" value="EF1G"/>
    <property type="match status" value="1"/>
</dbReference>
<feature type="region of interest" description="Disordered" evidence="5">
    <location>
        <begin position="224"/>
        <end position="248"/>
    </location>
</feature>
<evidence type="ECO:0000259" key="8">
    <source>
        <dbReference type="PROSITE" id="PS50405"/>
    </source>
</evidence>
<evidence type="ECO:0000259" key="6">
    <source>
        <dbReference type="PROSITE" id="PS50040"/>
    </source>
</evidence>
<dbReference type="SFLD" id="SFLDG00358">
    <property type="entry name" value="Main_(cytGST)"/>
    <property type="match status" value="1"/>
</dbReference>
<evidence type="ECO:0000256" key="1">
    <source>
        <dbReference type="ARBA" id="ARBA00022218"/>
    </source>
</evidence>
<dbReference type="GO" id="GO:0003746">
    <property type="term" value="F:translation elongation factor activity"/>
    <property type="evidence" value="ECO:0007669"/>
    <property type="project" value="UniProtKB-UniRule"/>
</dbReference>
<dbReference type="AlphaFoldDB" id="A0AAN8JMU7"/>
<evidence type="ECO:0000259" key="7">
    <source>
        <dbReference type="PROSITE" id="PS50404"/>
    </source>
</evidence>
<dbReference type="InterPro" id="IPR004046">
    <property type="entry name" value="GST_C"/>
</dbReference>
<dbReference type="PANTHER" id="PTHR43986">
    <property type="entry name" value="ELONGATION FACTOR 1-GAMMA"/>
    <property type="match status" value="1"/>
</dbReference>
<sequence length="417" mass="47646">MASGTLYTFPNNFRAYKALIAAQYSGAKLTVPADFKFGETNRDSQFLKKFPLGKVPAFESKDGVALFESNAIAAYVGNAKLNGENPENAAEVLQWINFGDNEILPNACTWVFPCLGLTQFNKQETEKAKQHIKKALGVLNDRLLTRTYLVGDRISQADISVACNLLMLYQYVLEPAFRNDFQNVNRWFKTLINQKEFKSVIGTINLCDKMAQFDAKKYAEIHGGGKTKEKKAPAPKAEKKAEPAPVVDEEMPALPKEKKDPFGEFPKGEFNYDEFKRVYSNEDTVAKAIPYFWEHFDKNTQSIWFCEYIEDLSSNMSFMTANLVGGMFQRLDKMRKNSFGSMIIFGENKKNQISGLWFWRGDKLAFELSEDWQIDYESYSWKKLDPEAPETKKLVTDYFTHEGDFGGKTVYEGKIFK</sequence>
<dbReference type="InterPro" id="IPR010987">
    <property type="entry name" value="Glutathione-S-Trfase_C-like"/>
</dbReference>
<dbReference type="SMART" id="SM01183">
    <property type="entry name" value="EF1G"/>
    <property type="match status" value="1"/>
</dbReference>
<dbReference type="InterPro" id="IPR036249">
    <property type="entry name" value="Thioredoxin-like_sf"/>
</dbReference>
<dbReference type="Proteomes" id="UP001347796">
    <property type="component" value="Unassembled WGS sequence"/>
</dbReference>
<dbReference type="PROSITE" id="PS50404">
    <property type="entry name" value="GST_NTER"/>
    <property type="match status" value="1"/>
</dbReference>
<dbReference type="SUPFAM" id="SSF89942">
    <property type="entry name" value="eEF1-gamma domain"/>
    <property type="match status" value="1"/>
</dbReference>
<gene>
    <name evidence="9" type="ORF">SNE40_008782</name>
</gene>
<organism evidence="9 10">
    <name type="scientific">Patella caerulea</name>
    <name type="common">Rayed Mediterranean limpet</name>
    <dbReference type="NCBI Taxonomy" id="87958"/>
    <lineage>
        <taxon>Eukaryota</taxon>
        <taxon>Metazoa</taxon>
        <taxon>Spiralia</taxon>
        <taxon>Lophotrochozoa</taxon>
        <taxon>Mollusca</taxon>
        <taxon>Gastropoda</taxon>
        <taxon>Patellogastropoda</taxon>
        <taxon>Patelloidea</taxon>
        <taxon>Patellidae</taxon>
        <taxon>Patella</taxon>
    </lineage>
</organism>
<feature type="domain" description="GST N-terminal" evidence="7">
    <location>
        <begin position="2"/>
        <end position="84"/>
    </location>
</feature>
<dbReference type="Gene3D" id="3.30.70.1010">
    <property type="entry name" value="Translation elongation factor EF1B, gamma chain, conserved domain"/>
    <property type="match status" value="1"/>
</dbReference>
<keyword evidence="10" id="KW-1185">Reference proteome</keyword>
<dbReference type="FunFam" id="3.30.70.1010:FF:000001">
    <property type="entry name" value="Elongation factor 1-gamma 1"/>
    <property type="match status" value="1"/>
</dbReference>
<dbReference type="PROSITE" id="PS50040">
    <property type="entry name" value="EF1G_C"/>
    <property type="match status" value="1"/>
</dbReference>
<dbReference type="SFLD" id="SFLDS00019">
    <property type="entry name" value="Glutathione_Transferase_(cytos"/>
    <property type="match status" value="1"/>
</dbReference>
<dbReference type="InterPro" id="IPR050802">
    <property type="entry name" value="EF-GSTs"/>
</dbReference>
<feature type="domain" description="GST C-terminal" evidence="8">
    <location>
        <begin position="85"/>
        <end position="213"/>
    </location>
</feature>
<keyword evidence="2 4" id="KW-0251">Elongation factor</keyword>
<feature type="domain" description="EF-1-gamma C-terminal" evidence="6">
    <location>
        <begin position="258"/>
        <end position="417"/>
    </location>
</feature>
<dbReference type="Pfam" id="PF00043">
    <property type="entry name" value="GST_C"/>
    <property type="match status" value="1"/>
</dbReference>
<dbReference type="InterPro" id="IPR004045">
    <property type="entry name" value="Glutathione_S-Trfase_N"/>
</dbReference>
<dbReference type="CDD" id="cd03044">
    <property type="entry name" value="GST_N_EF1Bgamma"/>
    <property type="match status" value="1"/>
</dbReference>
<dbReference type="Gene3D" id="1.20.1050.10">
    <property type="match status" value="1"/>
</dbReference>
<dbReference type="Gene3D" id="3.40.30.10">
    <property type="entry name" value="Glutaredoxin"/>
    <property type="match status" value="1"/>
</dbReference>
<dbReference type="SUPFAM" id="SSF47616">
    <property type="entry name" value="GST C-terminal domain-like"/>
    <property type="match status" value="1"/>
</dbReference>
<dbReference type="GO" id="GO:0005737">
    <property type="term" value="C:cytoplasm"/>
    <property type="evidence" value="ECO:0007669"/>
    <property type="project" value="TreeGrafter"/>
</dbReference>
<reference evidence="9 10" key="1">
    <citation type="submission" date="2024-01" db="EMBL/GenBank/DDBJ databases">
        <title>The genome of the rayed Mediterranean limpet Patella caerulea (Linnaeus, 1758).</title>
        <authorList>
            <person name="Anh-Thu Weber A."/>
            <person name="Halstead-Nussloch G."/>
        </authorList>
    </citation>
    <scope>NUCLEOTIDE SEQUENCE [LARGE SCALE GENOMIC DNA]</scope>
    <source>
        <strain evidence="9">AATW-2023a</strain>
        <tissue evidence="9">Whole specimen</tissue>
    </source>
</reference>
<dbReference type="CDD" id="cd03181">
    <property type="entry name" value="GST_C_EF1Bgamma_like"/>
    <property type="match status" value="1"/>
</dbReference>
<accession>A0AAN8JMU7</accession>
<protein>
    <recommendedName>
        <fullName evidence="1">Elongation factor 1-gamma</fullName>
    </recommendedName>
</protein>
<dbReference type="FunFam" id="3.40.30.10:FF:000233">
    <property type="entry name" value="Elongation factor 1-gamma"/>
    <property type="match status" value="1"/>
</dbReference>